<accession>A0A9Q0NGU4</accession>
<keyword evidence="4" id="KW-0762">Sugar transport</keyword>
<evidence type="ECO:0000256" key="6">
    <source>
        <dbReference type="ARBA" id="ARBA00022989"/>
    </source>
</evidence>
<dbReference type="PROSITE" id="PS00216">
    <property type="entry name" value="SUGAR_TRANSPORT_1"/>
    <property type="match status" value="2"/>
</dbReference>
<comment type="caution">
    <text evidence="10">The sequence shown here is derived from an EMBL/GenBank/DDBJ whole genome shotgun (WGS) entry which is preliminary data.</text>
</comment>
<keyword evidence="3" id="KW-1003">Cell membrane</keyword>
<evidence type="ECO:0000313" key="11">
    <source>
        <dbReference type="Proteomes" id="UP001151699"/>
    </source>
</evidence>
<evidence type="ECO:0000256" key="7">
    <source>
        <dbReference type="ARBA" id="ARBA00023136"/>
    </source>
</evidence>
<dbReference type="Proteomes" id="UP001151699">
    <property type="component" value="Chromosome A"/>
</dbReference>
<feature type="transmembrane region" description="Helical" evidence="8">
    <location>
        <begin position="534"/>
        <end position="558"/>
    </location>
</feature>
<feature type="transmembrane region" description="Helical" evidence="8">
    <location>
        <begin position="601"/>
        <end position="622"/>
    </location>
</feature>
<evidence type="ECO:0000256" key="5">
    <source>
        <dbReference type="ARBA" id="ARBA00022692"/>
    </source>
</evidence>
<feature type="transmembrane region" description="Helical" evidence="8">
    <location>
        <begin position="324"/>
        <end position="346"/>
    </location>
</feature>
<proteinExistence type="predicted"/>
<feature type="transmembrane region" description="Helical" evidence="8">
    <location>
        <begin position="570"/>
        <end position="589"/>
    </location>
</feature>
<dbReference type="Gene3D" id="1.20.1250.20">
    <property type="entry name" value="MFS general substrate transporter like domains"/>
    <property type="match status" value="2"/>
</dbReference>
<dbReference type="PROSITE" id="PS00217">
    <property type="entry name" value="SUGAR_TRANSPORT_2"/>
    <property type="match status" value="1"/>
</dbReference>
<keyword evidence="5 8" id="KW-0812">Transmembrane</keyword>
<evidence type="ECO:0000256" key="3">
    <source>
        <dbReference type="ARBA" id="ARBA00022475"/>
    </source>
</evidence>
<feature type="transmembrane region" description="Helical" evidence="8">
    <location>
        <begin position="262"/>
        <end position="283"/>
    </location>
</feature>
<evidence type="ECO:0000256" key="4">
    <source>
        <dbReference type="ARBA" id="ARBA00022597"/>
    </source>
</evidence>
<evidence type="ECO:0000256" key="1">
    <source>
        <dbReference type="ARBA" id="ARBA00004651"/>
    </source>
</evidence>
<feature type="transmembrane region" description="Helical" evidence="8">
    <location>
        <begin position="118"/>
        <end position="138"/>
    </location>
</feature>
<dbReference type="OrthoDB" id="6335699at2759"/>
<dbReference type="InterPro" id="IPR050549">
    <property type="entry name" value="MFS_Trehalose_Transporter"/>
</dbReference>
<dbReference type="PROSITE" id="PS50850">
    <property type="entry name" value="MFS"/>
    <property type="match status" value="1"/>
</dbReference>
<dbReference type="PANTHER" id="PTHR48021">
    <property type="match status" value="1"/>
</dbReference>
<dbReference type="InterPro" id="IPR020846">
    <property type="entry name" value="MFS_dom"/>
</dbReference>
<organism evidence="10 11">
    <name type="scientific">Pseudolycoriella hygida</name>
    <dbReference type="NCBI Taxonomy" id="35572"/>
    <lineage>
        <taxon>Eukaryota</taxon>
        <taxon>Metazoa</taxon>
        <taxon>Ecdysozoa</taxon>
        <taxon>Arthropoda</taxon>
        <taxon>Hexapoda</taxon>
        <taxon>Insecta</taxon>
        <taxon>Pterygota</taxon>
        <taxon>Neoptera</taxon>
        <taxon>Endopterygota</taxon>
        <taxon>Diptera</taxon>
        <taxon>Nematocera</taxon>
        <taxon>Sciaroidea</taxon>
        <taxon>Sciaridae</taxon>
        <taxon>Pseudolycoriella</taxon>
    </lineage>
</organism>
<dbReference type="EMBL" id="WJQU01000001">
    <property type="protein sequence ID" value="KAJ6649968.1"/>
    <property type="molecule type" value="Genomic_DNA"/>
</dbReference>
<dbReference type="AlphaFoldDB" id="A0A9Q0NGU4"/>
<feature type="transmembrane region" description="Helical" evidence="8">
    <location>
        <begin position="177"/>
        <end position="196"/>
    </location>
</feature>
<dbReference type="GO" id="GO:0022857">
    <property type="term" value="F:transmembrane transporter activity"/>
    <property type="evidence" value="ECO:0007669"/>
    <property type="project" value="InterPro"/>
</dbReference>
<keyword evidence="11" id="KW-1185">Reference proteome</keyword>
<feature type="transmembrane region" description="Helical" evidence="8">
    <location>
        <begin position="469"/>
        <end position="493"/>
    </location>
</feature>
<reference evidence="10" key="1">
    <citation type="submission" date="2022-07" db="EMBL/GenBank/DDBJ databases">
        <authorList>
            <person name="Trinca V."/>
            <person name="Uliana J.V.C."/>
            <person name="Torres T.T."/>
            <person name="Ward R.J."/>
            <person name="Monesi N."/>
        </authorList>
    </citation>
    <scope>NUCLEOTIDE SEQUENCE</scope>
    <source>
        <strain evidence="10">HSMRA1968</strain>
        <tissue evidence="10">Whole embryos</tissue>
    </source>
</reference>
<evidence type="ECO:0000256" key="2">
    <source>
        <dbReference type="ARBA" id="ARBA00022448"/>
    </source>
</evidence>
<feature type="transmembrane region" description="Helical" evidence="8">
    <location>
        <begin position="440"/>
        <end position="463"/>
    </location>
</feature>
<dbReference type="InterPro" id="IPR036259">
    <property type="entry name" value="MFS_trans_sf"/>
</dbReference>
<sequence>MNPSDLSNHDSFSQIKFQYASVFVANIIAYSHGFGVGWLSSAIPTLRSDSTPLKSGPLTLEQISWLGGSFPLGALFGDLLFSLLLNFMGRKTSLMVMALPNLIFWFAALLSTSYTELVIGRFIGGLSGGGILVVMPLFIAEIANKKIRGFLGTMGPLSIAIGTLVAYICGALFQFQFLPYCIIGFPVVFLIVMLIIPETPHSLIRQKRIQESLIHKHNDKSGYNVQEELAKLQLLVSQRDEEKRPHSYSLILQKDSLKKVSIGMLLVALSMCSGILVVTMYAAQLFIDSGAKFNPYVSAIIVGVLQVCGICVSSVLVDKVGRRVLFGISSFGAAISLIMFGTFSFLHGKGVDLSSVDWLPVVSLSFYIFINCVGLRTVPFLYIAESLPYDIFWFAALLSTSYTEIRGFLGTMGPLSIAIGTLVAYICVQKDSLKKVSIGMLLVALSMCSGILVVTMYAAQLFIDSGAKFNPYVSAIVVGVLQVCGICVSSVLVDKVGRRVLFGISSFGAAISLIMFGTFSFLHGKGVDLSSFDWLPVVSLSFYIFINCVGLRTVPFLYIAEILPYNIRQIGLTICMIVKSSFGFLVVFTKPFLQDLLDLHVVIWMYACVCILATFFSIFLMVETKGKNLN</sequence>
<evidence type="ECO:0000259" key="9">
    <source>
        <dbReference type="PROSITE" id="PS50850"/>
    </source>
</evidence>
<evidence type="ECO:0000256" key="8">
    <source>
        <dbReference type="SAM" id="Phobius"/>
    </source>
</evidence>
<dbReference type="Pfam" id="PF00083">
    <property type="entry name" value="Sugar_tr"/>
    <property type="match status" value="2"/>
</dbReference>
<feature type="transmembrane region" description="Helical" evidence="8">
    <location>
        <begin position="500"/>
        <end position="522"/>
    </location>
</feature>
<feature type="transmembrane region" description="Helical" evidence="8">
    <location>
        <begin position="20"/>
        <end position="43"/>
    </location>
</feature>
<keyword evidence="7 8" id="KW-0472">Membrane</keyword>
<feature type="transmembrane region" description="Helical" evidence="8">
    <location>
        <begin position="94"/>
        <end position="112"/>
    </location>
</feature>
<gene>
    <name evidence="10" type="primary">Tret1_19</name>
    <name evidence="10" type="ORF">Bhyg_05211</name>
</gene>
<evidence type="ECO:0000313" key="10">
    <source>
        <dbReference type="EMBL" id="KAJ6649968.1"/>
    </source>
</evidence>
<dbReference type="FunFam" id="1.20.1250.20:FF:000218">
    <property type="entry name" value="facilitated trehalose transporter Tret1"/>
    <property type="match status" value="1"/>
</dbReference>
<feature type="non-terminal residue" evidence="10">
    <location>
        <position position="630"/>
    </location>
</feature>
<feature type="transmembrane region" description="Helical" evidence="8">
    <location>
        <begin position="150"/>
        <end position="171"/>
    </location>
</feature>
<dbReference type="GO" id="GO:0005886">
    <property type="term" value="C:plasma membrane"/>
    <property type="evidence" value="ECO:0007669"/>
    <property type="project" value="UniProtKB-SubCell"/>
</dbReference>
<feature type="domain" description="Major facilitator superfamily (MFS) profile" evidence="9">
    <location>
        <begin position="21"/>
        <end position="625"/>
    </location>
</feature>
<keyword evidence="2" id="KW-0813">Transport</keyword>
<keyword evidence="6 8" id="KW-1133">Transmembrane helix</keyword>
<comment type="subcellular location">
    <subcellularLocation>
        <location evidence="1">Cell membrane</location>
        <topology evidence="1">Multi-pass membrane protein</topology>
    </subcellularLocation>
</comment>
<dbReference type="InterPro" id="IPR005829">
    <property type="entry name" value="Sugar_transporter_CS"/>
</dbReference>
<feature type="transmembrane region" description="Helical" evidence="8">
    <location>
        <begin position="382"/>
        <end position="402"/>
    </location>
</feature>
<feature type="transmembrane region" description="Helical" evidence="8">
    <location>
        <begin position="63"/>
        <end position="87"/>
    </location>
</feature>
<feature type="transmembrane region" description="Helical" evidence="8">
    <location>
        <begin position="358"/>
        <end position="375"/>
    </location>
</feature>
<feature type="transmembrane region" description="Helical" evidence="8">
    <location>
        <begin position="295"/>
        <end position="317"/>
    </location>
</feature>
<dbReference type="PANTHER" id="PTHR48021:SF33">
    <property type="entry name" value="AT22075P-RELATED"/>
    <property type="match status" value="1"/>
</dbReference>
<dbReference type="SUPFAM" id="SSF103473">
    <property type="entry name" value="MFS general substrate transporter"/>
    <property type="match status" value="2"/>
</dbReference>
<feature type="transmembrane region" description="Helical" evidence="8">
    <location>
        <begin position="408"/>
        <end position="428"/>
    </location>
</feature>
<dbReference type="InterPro" id="IPR005828">
    <property type="entry name" value="MFS_sugar_transport-like"/>
</dbReference>
<name>A0A9Q0NGU4_9DIPT</name>
<protein>
    <submittedName>
        <fullName evidence="10">Facilitated trehalose transporter Tret1</fullName>
    </submittedName>
</protein>